<dbReference type="Gene3D" id="3.10.129.110">
    <property type="entry name" value="Polyketide synthase dehydratase"/>
    <property type="match status" value="1"/>
</dbReference>
<dbReference type="InterPro" id="IPR057326">
    <property type="entry name" value="KR_dom"/>
</dbReference>
<dbReference type="InterPro" id="IPR016039">
    <property type="entry name" value="Thiolase-like"/>
</dbReference>
<dbReference type="InterPro" id="IPR011032">
    <property type="entry name" value="GroES-like_sf"/>
</dbReference>
<dbReference type="SUPFAM" id="SSF55048">
    <property type="entry name" value="Probable ACP-binding domain of malonyl-CoA ACP transacylase"/>
    <property type="match status" value="1"/>
</dbReference>
<dbReference type="InterPro" id="IPR036736">
    <property type="entry name" value="ACP-like_sf"/>
</dbReference>
<dbReference type="Pfam" id="PF21089">
    <property type="entry name" value="PKS_DH_N"/>
    <property type="match status" value="1"/>
</dbReference>
<dbReference type="SMART" id="SM00827">
    <property type="entry name" value="PKS_AT"/>
    <property type="match status" value="1"/>
</dbReference>
<dbReference type="InterPro" id="IPR020806">
    <property type="entry name" value="PKS_PP-bd"/>
</dbReference>
<dbReference type="InterPro" id="IPR016035">
    <property type="entry name" value="Acyl_Trfase/lysoPLipase"/>
</dbReference>
<dbReference type="CDD" id="cd00833">
    <property type="entry name" value="PKS"/>
    <property type="match status" value="1"/>
</dbReference>
<proteinExistence type="predicted"/>
<dbReference type="InterPro" id="IPR050091">
    <property type="entry name" value="PKS_NRPS_Biosynth_Enz"/>
</dbReference>
<dbReference type="InterPro" id="IPR014030">
    <property type="entry name" value="Ketoacyl_synth_N"/>
</dbReference>
<dbReference type="InterPro" id="IPR056501">
    <property type="entry name" value="NAD-bd_HRPKS_sdrA"/>
</dbReference>
<dbReference type="SUPFAM" id="SSF50129">
    <property type="entry name" value="GroES-like"/>
    <property type="match status" value="1"/>
</dbReference>
<dbReference type="InterPro" id="IPR006162">
    <property type="entry name" value="Ppantetheine_attach_site"/>
</dbReference>
<dbReference type="GO" id="GO:0004312">
    <property type="term" value="F:fatty acid synthase activity"/>
    <property type="evidence" value="ECO:0007669"/>
    <property type="project" value="TreeGrafter"/>
</dbReference>
<keyword evidence="4" id="KW-0560">Oxidoreductase</keyword>
<dbReference type="Pfam" id="PF23297">
    <property type="entry name" value="ACP_SdgA_C"/>
    <property type="match status" value="1"/>
</dbReference>
<dbReference type="Pfam" id="PF08240">
    <property type="entry name" value="ADH_N"/>
    <property type="match status" value="1"/>
</dbReference>
<dbReference type="SMART" id="SM00825">
    <property type="entry name" value="PKS_KS"/>
    <property type="match status" value="1"/>
</dbReference>
<feature type="active site" description="Proton acceptor; for dehydratase activity" evidence="6">
    <location>
        <position position="1030"/>
    </location>
</feature>
<evidence type="ECO:0008006" key="12">
    <source>
        <dbReference type="Google" id="ProtNLM"/>
    </source>
</evidence>
<dbReference type="InterPro" id="IPR036291">
    <property type="entry name" value="NAD(P)-bd_dom_sf"/>
</dbReference>
<protein>
    <recommendedName>
        <fullName evidence="12">Polyketide synthase</fullName>
    </recommendedName>
</protein>
<evidence type="ECO:0000259" key="9">
    <source>
        <dbReference type="PROSITE" id="PS52019"/>
    </source>
</evidence>
<keyword evidence="3" id="KW-0808">Transferase</keyword>
<dbReference type="GO" id="GO:0030639">
    <property type="term" value="P:polyketide biosynthetic process"/>
    <property type="evidence" value="ECO:0007669"/>
    <property type="project" value="UniProtKB-ARBA"/>
</dbReference>
<dbReference type="InterPro" id="IPR014031">
    <property type="entry name" value="Ketoacyl_synth_C"/>
</dbReference>
<dbReference type="Pfam" id="PF00109">
    <property type="entry name" value="ketoacyl-synt"/>
    <property type="match status" value="1"/>
</dbReference>
<evidence type="ECO:0000256" key="5">
    <source>
        <dbReference type="ARBA" id="ARBA00023268"/>
    </source>
</evidence>
<dbReference type="RefSeq" id="XP_045960771.1">
    <property type="nucleotide sequence ID" value="XM_046099431.1"/>
</dbReference>
<dbReference type="GO" id="GO:0004315">
    <property type="term" value="F:3-oxoacyl-[acyl-carrier-protein] synthase activity"/>
    <property type="evidence" value="ECO:0007669"/>
    <property type="project" value="InterPro"/>
</dbReference>
<dbReference type="InterPro" id="IPR018201">
    <property type="entry name" value="Ketoacyl_synth_AS"/>
</dbReference>
<evidence type="ECO:0000259" key="8">
    <source>
        <dbReference type="PROSITE" id="PS52004"/>
    </source>
</evidence>
<feature type="domain" description="PKS/mFAS DH" evidence="9">
    <location>
        <begin position="998"/>
        <end position="1333"/>
    </location>
</feature>
<dbReference type="PANTHER" id="PTHR43775">
    <property type="entry name" value="FATTY ACID SYNTHASE"/>
    <property type="match status" value="1"/>
</dbReference>
<dbReference type="InterPro" id="IPR013968">
    <property type="entry name" value="PKS_KR"/>
</dbReference>
<keyword evidence="5" id="KW-0511">Multifunctional enzyme</keyword>
<dbReference type="InterPro" id="IPR009081">
    <property type="entry name" value="PP-bd_ACP"/>
</dbReference>
<dbReference type="OrthoDB" id="329835at2759"/>
<dbReference type="SMART" id="SM00826">
    <property type="entry name" value="PKS_DH"/>
    <property type="match status" value="1"/>
</dbReference>
<name>A0A9P8ZYW7_9PEZI</name>
<dbReference type="Pfam" id="PF02801">
    <property type="entry name" value="Ketoacyl-synt_C"/>
    <property type="match status" value="1"/>
</dbReference>
<accession>A0A9P8ZYW7</accession>
<dbReference type="PROSITE" id="PS50075">
    <property type="entry name" value="CARRIER"/>
    <property type="match status" value="1"/>
</dbReference>
<dbReference type="Pfam" id="PF22621">
    <property type="entry name" value="CurL-like_PKS_C"/>
    <property type="match status" value="1"/>
</dbReference>
<dbReference type="InterPro" id="IPR049552">
    <property type="entry name" value="PKS_DH_N"/>
</dbReference>
<dbReference type="Pfam" id="PF14765">
    <property type="entry name" value="PS-DH"/>
    <property type="match status" value="1"/>
</dbReference>
<dbReference type="Gene3D" id="3.40.366.10">
    <property type="entry name" value="Malonyl-Coenzyme A Acyl Carrier Protein, domain 2"/>
    <property type="match status" value="2"/>
</dbReference>
<dbReference type="PROSITE" id="PS00606">
    <property type="entry name" value="KS3_1"/>
    <property type="match status" value="1"/>
</dbReference>
<dbReference type="Gene3D" id="3.40.50.720">
    <property type="entry name" value="NAD(P)-binding Rossmann-like Domain"/>
    <property type="match status" value="1"/>
</dbReference>
<dbReference type="GO" id="GO:0006633">
    <property type="term" value="P:fatty acid biosynthetic process"/>
    <property type="evidence" value="ECO:0007669"/>
    <property type="project" value="InterPro"/>
</dbReference>
<dbReference type="GO" id="GO:0016491">
    <property type="term" value="F:oxidoreductase activity"/>
    <property type="evidence" value="ECO:0007669"/>
    <property type="project" value="UniProtKB-KW"/>
</dbReference>
<evidence type="ECO:0000256" key="3">
    <source>
        <dbReference type="ARBA" id="ARBA00022679"/>
    </source>
</evidence>
<dbReference type="PROSITE" id="PS52019">
    <property type="entry name" value="PKS_MFAS_DH"/>
    <property type="match status" value="1"/>
</dbReference>
<dbReference type="InterPro" id="IPR014043">
    <property type="entry name" value="Acyl_transferase_dom"/>
</dbReference>
<dbReference type="InterPro" id="IPR020807">
    <property type="entry name" value="PKS_DH"/>
</dbReference>
<comment type="caution">
    <text evidence="10">The sequence shown here is derived from an EMBL/GenBank/DDBJ whole genome shotgun (WGS) entry which is preliminary data.</text>
</comment>
<dbReference type="InterPro" id="IPR020843">
    <property type="entry name" value="ER"/>
</dbReference>
<gene>
    <name evidence="10" type="ORF">BKA67DRAFT_531802</name>
</gene>
<dbReference type="EMBL" id="JAGPXC010000002">
    <property type="protein sequence ID" value="KAH6656537.1"/>
    <property type="molecule type" value="Genomic_DNA"/>
</dbReference>
<evidence type="ECO:0000256" key="1">
    <source>
        <dbReference type="ARBA" id="ARBA00022450"/>
    </source>
</evidence>
<reference evidence="10" key="1">
    <citation type="journal article" date="2021" name="Nat. Commun.">
        <title>Genetic determinants of endophytism in the Arabidopsis root mycobiome.</title>
        <authorList>
            <person name="Mesny F."/>
            <person name="Miyauchi S."/>
            <person name="Thiergart T."/>
            <person name="Pickel B."/>
            <person name="Atanasova L."/>
            <person name="Karlsson M."/>
            <person name="Huettel B."/>
            <person name="Barry K.W."/>
            <person name="Haridas S."/>
            <person name="Chen C."/>
            <person name="Bauer D."/>
            <person name="Andreopoulos W."/>
            <person name="Pangilinan J."/>
            <person name="LaButti K."/>
            <person name="Riley R."/>
            <person name="Lipzen A."/>
            <person name="Clum A."/>
            <person name="Drula E."/>
            <person name="Henrissat B."/>
            <person name="Kohler A."/>
            <person name="Grigoriev I.V."/>
            <person name="Martin F.M."/>
            <person name="Hacquard S."/>
        </authorList>
    </citation>
    <scope>NUCLEOTIDE SEQUENCE</scope>
    <source>
        <strain evidence="10">MPI-SDFR-AT-0073</strain>
    </source>
</reference>
<dbReference type="InterPro" id="IPR049900">
    <property type="entry name" value="PKS_mFAS_DH"/>
</dbReference>
<dbReference type="GeneID" id="70128323"/>
<dbReference type="Gene3D" id="3.30.70.3290">
    <property type="match status" value="2"/>
</dbReference>
<evidence type="ECO:0000256" key="2">
    <source>
        <dbReference type="ARBA" id="ARBA00022553"/>
    </source>
</evidence>
<evidence type="ECO:0000256" key="6">
    <source>
        <dbReference type="PROSITE-ProRule" id="PRU01363"/>
    </source>
</evidence>
<dbReference type="InterPro" id="IPR020841">
    <property type="entry name" value="PKS_Beta-ketoAc_synthase_dom"/>
</dbReference>
<dbReference type="PROSITE" id="PS00012">
    <property type="entry name" value="PHOSPHOPANTETHEINE"/>
    <property type="match status" value="1"/>
</dbReference>
<dbReference type="SUPFAM" id="SSF53901">
    <property type="entry name" value="Thiolase-like"/>
    <property type="match status" value="1"/>
</dbReference>
<dbReference type="Gene3D" id="3.40.47.10">
    <property type="match status" value="1"/>
</dbReference>
<keyword evidence="11" id="KW-1185">Reference proteome</keyword>
<dbReference type="Proteomes" id="UP000758603">
    <property type="component" value="Unassembled WGS sequence"/>
</dbReference>
<dbReference type="GO" id="GO:0031177">
    <property type="term" value="F:phosphopantetheine binding"/>
    <property type="evidence" value="ECO:0007669"/>
    <property type="project" value="InterPro"/>
</dbReference>
<sequence length="2289" mass="252080">MEVAPPDKIEPIAVVGLGCRFPGDATSPQALWDMLLRGDSAWSEFPENRVRISAYFHPSASRQGGICFRGAHFLKQNVAAFDSSFFSIPADEAKAVDPQQRMLLEVTVEALDSAGIDRNAIRKSETGVWIGSFVKDYEQISLRDYDNQPQYGATGNGTAIMSNRISYFLDVNGPSMTIDTGCSASLVCVHQACQSLITRETDMAIAGGAGLILTPNTMMPMTALNFLSPDGKCYTFDARANGYGRGEGIGIVILKRLTDAIRDNDNIRAVIRGTRLNQDGRTAGITLPSTEAQIKNMRGVYERAGLDPARTAYVECHGTGTQAGDTRELRALSQSICSTRTFEKPVYVGSIKTNMGHLEGAAGVAGLIKGILTVEKGMIPKHINFEAPGNPAIDFQGWGIKALTGLRRASVNSFGFGGTNAHAVIDDAAHYLAERGICASHNTAFLGDTPDPSCRPLHERKATAMAVKAWRRTATHQSQGESVPQPESKSHVFVFSAHDQHSLLRMVQNQAQYVSMSFVDYSDPTHILENLAYTLGCRRTKMNWRTSVVAKSPEQLVTKLLALKKSDVTRTSEDKRPNIALVFSGQGAQWHGMGRELLGFDVYLESIAGASKYMTDKLGSEFSLLAELLKDKNSSRINKPEISQTATTAVQIALVDFLIHRCGIIPTSVVGHSSGEIAAAYASGAISRENAWELAYYRGLAAKSLTDIKPYVEGRMLAVGLSEFEAGGYLGNAAKGRITIACINSPSSVTLSGDADAIEEIQQMLNRDGVFNRLLVVDIAYHSHHVLRCADGYSNSIAHILSREPARSVLKHPYARGKLLNPSDLDMDATKPDQIPENETTTVFSSVTRNPIDWQYLNPAYWRANFVSPVYFHGAVTTMMHREDGKKPDIVIEVGPHAALQGPLQQIFDSDPIIRQPPKYFPMLKRGEDATMTVLETVGELWARGCRIDLGWALMRNIQMQGPRMLVDLPNYPWNHESLHWYESHLSKANRLGNHGRYDLIGRPTPDSIPFQPRWRGFLRVMENPWIEHHRVQKTTIYPAAGMIAMVLEGAKQVASVSAAGIEISQFTIEKAMMIPATEHGLEYALNMSRQETERRRTPHKSSYAQLSAAPSTSYEFSIYSKPFDGEWQQHGSGIVIVYHKVDAADGLTGHQNSYESDLRTKHHYDRYLSANQFCDNPVIPRQLYEGLDVIGMNYGPLFQNIISLSKRDDTCAFVVRIPDIKAIMPEQFEYPHIVHPATLDSVFQTAFSFGSDSMVPSYISSIYVSMDPPLPSEAGNEFVGYAKAKHQGLREASVSFTLSDHSWRDSVTATIQPPLVIIKDMKFTRVSTNLDLGAARFIPDHHNLCSQIIWEPVLDLDLELPLRQGITQLSGLVQILVPEEMDCILASLCELFCERLNCTSITLTQIKAGHKQSAYCLCLLELLPEHSFIYDWSEDDYNAIRTLFSSTRGLLWVTRDAQIDPSNPKASMFQALARTIRSETPKTNLATLDISKDTNLVDHKTLELITALSLSVFLNGTQVESRDTDFAERNSQLLVPRLQTIPSLNRLMEQGNVPSEPITGPMTHHQGRSLKLKIAEIGHPETFYWDDDQKACGPLATDAVSIRVLSAGISDLDVNVVAGRTRDHSLGTDAYGSIEALGQDVHGLNVGDRVLAVVRGSLRQSVMCHWSLVQKVPHDTDASVVVLPTALAMADYTIHTLASLKTYHSILIHAGATSFGRAAIRFAQHIGAEVFATAMNGAQRHVLEHDFQIPREMILDGNNNSFIEPLLRLTLDKGVDVIFDPTSDYRESNRQCVANLGHVISLTRKDTVQGQVVDFTGKSFTFSAVDFAYLIKKEPWRLGESLKFICSNDISKWLPDCCSIPKAYSFQELPQAFSGLVEGDQSDIIYCVASEETAVPIMPPRQRSVKERLRADGTYAIAGQGGLGMHIARMLAMNGVKHIALLSRSGAASDASLAAVTFLEHRGVNVKVLKVDICDKESLKTAVDEIRKTMPPVRGLFQCAAVLRDAVFDTMTYDGWQTAVRPKTTGSWNLFELFPQDMDFLIFLSSSVGVIGNRGQSNYAAGNAFQDALARNINGKGSMHSVSIDLGPVLGAGMLTEDSHTLDKLKATGFFGVRLQDFERIVERAITGYTEGDERMPPQVAMGVGTGGLIRQNKPADPYWTRTALFTHLNKVDIPPDSNEINSTEETGEQTIRMLLTNAETIDEVHDIVVVGLCTVLATSMGKQAEDIDDGLPPSAYGVDSLVAVAMRNWVYRECDVDVSVFEILSDSSISRFAKIIVERSTFGKTAL</sequence>
<dbReference type="InterPro" id="IPR042104">
    <property type="entry name" value="PKS_dehydratase_sf"/>
</dbReference>
<keyword evidence="1" id="KW-0596">Phosphopantetheine</keyword>
<dbReference type="Gene3D" id="3.90.180.10">
    <property type="entry name" value="Medium-chain alcohol dehydrogenases, catalytic domain"/>
    <property type="match status" value="1"/>
</dbReference>
<dbReference type="InterPro" id="IPR001227">
    <property type="entry name" value="Ac_transferase_dom_sf"/>
</dbReference>
<dbReference type="InterPro" id="IPR016036">
    <property type="entry name" value="Malonyl_transacylase_ACP-bd"/>
</dbReference>
<dbReference type="Pfam" id="PF00698">
    <property type="entry name" value="Acyl_transf_1"/>
    <property type="match status" value="1"/>
</dbReference>
<dbReference type="PROSITE" id="PS52004">
    <property type="entry name" value="KS3_2"/>
    <property type="match status" value="1"/>
</dbReference>
<dbReference type="InterPro" id="IPR013154">
    <property type="entry name" value="ADH-like_N"/>
</dbReference>
<organism evidence="10 11">
    <name type="scientific">Truncatella angustata</name>
    <dbReference type="NCBI Taxonomy" id="152316"/>
    <lineage>
        <taxon>Eukaryota</taxon>
        <taxon>Fungi</taxon>
        <taxon>Dikarya</taxon>
        <taxon>Ascomycota</taxon>
        <taxon>Pezizomycotina</taxon>
        <taxon>Sordariomycetes</taxon>
        <taxon>Xylariomycetidae</taxon>
        <taxon>Amphisphaeriales</taxon>
        <taxon>Sporocadaceae</taxon>
        <taxon>Truncatella</taxon>
    </lineage>
</organism>
<dbReference type="SUPFAM" id="SSF47336">
    <property type="entry name" value="ACP-like"/>
    <property type="match status" value="1"/>
</dbReference>
<evidence type="ECO:0000313" key="11">
    <source>
        <dbReference type="Proteomes" id="UP000758603"/>
    </source>
</evidence>
<feature type="active site" description="Proton donor; for dehydratase activity" evidence="6">
    <location>
        <position position="1241"/>
    </location>
</feature>
<dbReference type="SUPFAM" id="SSF51735">
    <property type="entry name" value="NAD(P)-binding Rossmann-fold domains"/>
    <property type="match status" value="2"/>
</dbReference>
<dbReference type="SUPFAM" id="SSF52151">
    <property type="entry name" value="FabD/lysophospholipase-like"/>
    <property type="match status" value="1"/>
</dbReference>
<dbReference type="CDD" id="cd05195">
    <property type="entry name" value="enoyl_red"/>
    <property type="match status" value="1"/>
</dbReference>
<dbReference type="InterPro" id="IPR049551">
    <property type="entry name" value="PKS_DH_C"/>
</dbReference>
<feature type="region of interest" description="C-terminal hotdog fold" evidence="6">
    <location>
        <begin position="1176"/>
        <end position="1333"/>
    </location>
</feature>
<evidence type="ECO:0000256" key="4">
    <source>
        <dbReference type="ARBA" id="ARBA00023002"/>
    </source>
</evidence>
<dbReference type="Pfam" id="PF08659">
    <property type="entry name" value="KR"/>
    <property type="match status" value="1"/>
</dbReference>
<dbReference type="SMART" id="SM00822">
    <property type="entry name" value="PKS_KR"/>
    <property type="match status" value="1"/>
</dbReference>
<keyword evidence="2" id="KW-0597">Phosphoprotein</keyword>
<dbReference type="Pfam" id="PF23114">
    <property type="entry name" value="NAD-bd_HRPKS_sdrA"/>
    <property type="match status" value="1"/>
</dbReference>
<dbReference type="SMART" id="SM00829">
    <property type="entry name" value="PKS_ER"/>
    <property type="match status" value="1"/>
</dbReference>
<dbReference type="SMART" id="SM00823">
    <property type="entry name" value="PKS_PP"/>
    <property type="match status" value="1"/>
</dbReference>
<feature type="region of interest" description="N-terminal hotdog fold" evidence="6">
    <location>
        <begin position="998"/>
        <end position="1143"/>
    </location>
</feature>
<evidence type="ECO:0000313" key="10">
    <source>
        <dbReference type="EMBL" id="KAH6656537.1"/>
    </source>
</evidence>
<evidence type="ECO:0000259" key="7">
    <source>
        <dbReference type="PROSITE" id="PS50075"/>
    </source>
</evidence>
<feature type="domain" description="Carrier" evidence="7">
    <location>
        <begin position="2201"/>
        <end position="2282"/>
    </location>
</feature>
<dbReference type="PANTHER" id="PTHR43775:SF29">
    <property type="entry name" value="ASPERFURANONE POLYKETIDE SYNTHASE AFOG-RELATED"/>
    <property type="match status" value="1"/>
</dbReference>
<feature type="domain" description="Ketosynthase family 3 (KS3)" evidence="8">
    <location>
        <begin position="9"/>
        <end position="427"/>
    </location>
</feature>